<dbReference type="OrthoDB" id="8954335at2759"/>
<organism evidence="5 6">
    <name type="scientific">Capsicum baccatum</name>
    <name type="common">Peruvian pepper</name>
    <dbReference type="NCBI Taxonomy" id="33114"/>
    <lineage>
        <taxon>Eukaryota</taxon>
        <taxon>Viridiplantae</taxon>
        <taxon>Streptophyta</taxon>
        <taxon>Embryophyta</taxon>
        <taxon>Tracheophyta</taxon>
        <taxon>Spermatophyta</taxon>
        <taxon>Magnoliopsida</taxon>
        <taxon>eudicotyledons</taxon>
        <taxon>Gunneridae</taxon>
        <taxon>Pentapetalae</taxon>
        <taxon>asterids</taxon>
        <taxon>lamiids</taxon>
        <taxon>Solanales</taxon>
        <taxon>Solanaceae</taxon>
        <taxon>Solanoideae</taxon>
        <taxon>Capsiceae</taxon>
        <taxon>Capsicum</taxon>
    </lineage>
</organism>
<evidence type="ECO:0000313" key="6">
    <source>
        <dbReference type="Proteomes" id="UP000224567"/>
    </source>
</evidence>
<dbReference type="InterPro" id="IPR027417">
    <property type="entry name" value="P-loop_NTPase"/>
</dbReference>
<reference evidence="6" key="2">
    <citation type="journal article" date="2017" name="J. Anim. Genet.">
        <title>Multiple reference genome sequences of hot pepper reveal the massive evolution of plant disease resistance genes by retroduplication.</title>
        <authorList>
            <person name="Kim S."/>
            <person name="Park J."/>
            <person name="Yeom S.-I."/>
            <person name="Kim Y.-M."/>
            <person name="Seo E."/>
            <person name="Kim K.-T."/>
            <person name="Kim M.-S."/>
            <person name="Lee J.M."/>
            <person name="Cheong K."/>
            <person name="Shin H.-S."/>
            <person name="Kim S.-B."/>
            <person name="Han K."/>
            <person name="Lee J."/>
            <person name="Park M."/>
            <person name="Lee H.-A."/>
            <person name="Lee H.-Y."/>
            <person name="Lee Y."/>
            <person name="Oh S."/>
            <person name="Lee J.H."/>
            <person name="Choi E."/>
            <person name="Choi E."/>
            <person name="Lee S.E."/>
            <person name="Jeon J."/>
            <person name="Kim H."/>
            <person name="Choi G."/>
            <person name="Song H."/>
            <person name="Lee J."/>
            <person name="Lee S.-C."/>
            <person name="Kwon J.-K."/>
            <person name="Lee H.-Y."/>
            <person name="Koo N."/>
            <person name="Hong Y."/>
            <person name="Kim R.W."/>
            <person name="Kang W.-H."/>
            <person name="Huh J.H."/>
            <person name="Kang B.-C."/>
            <person name="Yang T.-J."/>
            <person name="Lee Y.-H."/>
            <person name="Bennetzen J.L."/>
            <person name="Choi D."/>
        </authorList>
    </citation>
    <scope>NUCLEOTIDE SEQUENCE [LARGE SCALE GENOMIC DNA]</scope>
    <source>
        <strain evidence="6">cv. PBC81</strain>
    </source>
</reference>
<dbReference type="PROSITE" id="PS51720">
    <property type="entry name" value="G_AIG1"/>
    <property type="match status" value="1"/>
</dbReference>
<dbReference type="CDD" id="cd01852">
    <property type="entry name" value="AIG1"/>
    <property type="match status" value="1"/>
</dbReference>
<proteinExistence type="inferred from homology"/>
<dbReference type="Gene3D" id="3.40.50.300">
    <property type="entry name" value="P-loop containing nucleotide triphosphate hydrolases"/>
    <property type="match status" value="1"/>
</dbReference>
<dbReference type="Pfam" id="PF04548">
    <property type="entry name" value="AIG1"/>
    <property type="match status" value="1"/>
</dbReference>
<dbReference type="FunFam" id="3.40.50.300:FF:000840">
    <property type="entry name" value="Immune-associated nucleotide-binding protein 9"/>
    <property type="match status" value="1"/>
</dbReference>
<dbReference type="STRING" id="33114.A0A2G2WKZ0"/>
<evidence type="ECO:0000256" key="2">
    <source>
        <dbReference type="ARBA" id="ARBA00022741"/>
    </source>
</evidence>
<keyword evidence="3" id="KW-0342">GTP-binding</keyword>
<name>A0A2G2WKZ0_CAPBA</name>
<feature type="domain" description="AIG1-type G" evidence="4">
    <location>
        <begin position="16"/>
        <end position="224"/>
    </location>
</feature>
<evidence type="ECO:0000313" key="5">
    <source>
        <dbReference type="EMBL" id="PHT45830.1"/>
    </source>
</evidence>
<evidence type="ECO:0000259" key="4">
    <source>
        <dbReference type="PROSITE" id="PS51720"/>
    </source>
</evidence>
<keyword evidence="2" id="KW-0547">Nucleotide-binding</keyword>
<gene>
    <name evidence="5" type="ORF">CQW23_14988</name>
</gene>
<sequence>MGGSAILSDDWEFATNEARTVVLIGFTGDGKSSTGNNILGRKAFRSMPQSAGVTSTCEVQRTQLPDGQILDVIDTPGLFDFSASPEIVRSEVVRCIDLAEDGIHAVLLVLSVRSCFTREHQAAIQSLQEFFGGKISDYMIVIFTGGDDLDERDVTLDDYLRSDWPEPLQETLAMCQNRLVLFDNRTRDPIKKEDQLKELLEQVNLVVEKNCGIPYTNDLLFKQLKEGAANFPDSKSKFCSSAGHSEQEIKELIKNEMQRSYEEQSRRITEMVESKLKVNLQKLVKLEKQLRSVLLGSRLNQRLEKLRRNQRMKPEMGNRFICMNKKDIRETRKNGIG</sequence>
<protein>
    <recommendedName>
        <fullName evidence="4">AIG1-type G domain-containing protein</fullName>
    </recommendedName>
</protein>
<evidence type="ECO:0000256" key="1">
    <source>
        <dbReference type="ARBA" id="ARBA00008535"/>
    </source>
</evidence>
<comment type="caution">
    <text evidence="5">The sequence shown here is derived from an EMBL/GenBank/DDBJ whole genome shotgun (WGS) entry which is preliminary data.</text>
</comment>
<dbReference type="InterPro" id="IPR006703">
    <property type="entry name" value="G_AIG1"/>
</dbReference>
<dbReference type="SUPFAM" id="SSF52540">
    <property type="entry name" value="P-loop containing nucleoside triphosphate hydrolases"/>
    <property type="match status" value="1"/>
</dbReference>
<dbReference type="GO" id="GO:0005525">
    <property type="term" value="F:GTP binding"/>
    <property type="evidence" value="ECO:0007669"/>
    <property type="project" value="UniProtKB-KW"/>
</dbReference>
<accession>A0A2G2WKZ0</accession>
<reference evidence="5 6" key="1">
    <citation type="journal article" date="2017" name="Genome Biol.">
        <title>New reference genome sequences of hot pepper reveal the massive evolution of plant disease-resistance genes by retroduplication.</title>
        <authorList>
            <person name="Kim S."/>
            <person name="Park J."/>
            <person name="Yeom S.I."/>
            <person name="Kim Y.M."/>
            <person name="Seo E."/>
            <person name="Kim K.T."/>
            <person name="Kim M.S."/>
            <person name="Lee J.M."/>
            <person name="Cheong K."/>
            <person name="Shin H.S."/>
            <person name="Kim S.B."/>
            <person name="Han K."/>
            <person name="Lee J."/>
            <person name="Park M."/>
            <person name="Lee H.A."/>
            <person name="Lee H.Y."/>
            <person name="Lee Y."/>
            <person name="Oh S."/>
            <person name="Lee J.H."/>
            <person name="Choi E."/>
            <person name="Choi E."/>
            <person name="Lee S.E."/>
            <person name="Jeon J."/>
            <person name="Kim H."/>
            <person name="Choi G."/>
            <person name="Song H."/>
            <person name="Lee J."/>
            <person name="Lee S.C."/>
            <person name="Kwon J.K."/>
            <person name="Lee H.Y."/>
            <person name="Koo N."/>
            <person name="Hong Y."/>
            <person name="Kim R.W."/>
            <person name="Kang W.H."/>
            <person name="Huh J.H."/>
            <person name="Kang B.C."/>
            <person name="Yang T.J."/>
            <person name="Lee Y.H."/>
            <person name="Bennetzen J.L."/>
            <person name="Choi D."/>
        </authorList>
    </citation>
    <scope>NUCLEOTIDE SEQUENCE [LARGE SCALE GENOMIC DNA]</scope>
    <source>
        <strain evidence="6">cv. PBC81</strain>
    </source>
</reference>
<dbReference type="Proteomes" id="UP000224567">
    <property type="component" value="Unassembled WGS sequence"/>
</dbReference>
<evidence type="ECO:0000256" key="3">
    <source>
        <dbReference type="ARBA" id="ARBA00023134"/>
    </source>
</evidence>
<comment type="similarity">
    <text evidence="1">Belongs to the TRAFAC class TrmE-Era-EngA-EngB-Septin-like GTPase superfamily. AIG1/Toc34/Toc159-like paraseptin GTPase family. IAN subfamily.</text>
</comment>
<dbReference type="EMBL" id="MLFT02000006">
    <property type="protein sequence ID" value="PHT45830.1"/>
    <property type="molecule type" value="Genomic_DNA"/>
</dbReference>
<dbReference type="AlphaFoldDB" id="A0A2G2WKZ0"/>
<keyword evidence="6" id="KW-1185">Reference proteome</keyword>
<dbReference type="PANTHER" id="PTHR10903:SF150">
    <property type="entry name" value="AIG1-TYPE G DOMAIN-CONTAINING PROTEIN"/>
    <property type="match status" value="1"/>
</dbReference>
<dbReference type="PANTHER" id="PTHR10903">
    <property type="entry name" value="GTPASE, IMAP FAMILY MEMBER-RELATED"/>
    <property type="match status" value="1"/>
</dbReference>
<dbReference type="InterPro" id="IPR045058">
    <property type="entry name" value="GIMA/IAN/Toc"/>
</dbReference>